<keyword evidence="1" id="KW-0812">Transmembrane</keyword>
<gene>
    <name evidence="2" type="ORF">GL263_13925</name>
</gene>
<accession>A0ABR6EH49</accession>
<keyword evidence="1" id="KW-0472">Membrane</keyword>
<name>A0ABR6EH49_9ACTN</name>
<feature type="transmembrane region" description="Helical" evidence="1">
    <location>
        <begin position="29"/>
        <end position="53"/>
    </location>
</feature>
<evidence type="ECO:0000256" key="1">
    <source>
        <dbReference type="SAM" id="Phobius"/>
    </source>
</evidence>
<feature type="transmembrane region" description="Helical" evidence="1">
    <location>
        <begin position="59"/>
        <end position="78"/>
    </location>
</feature>
<dbReference type="Proteomes" id="UP000766698">
    <property type="component" value="Unassembled WGS sequence"/>
</dbReference>
<protein>
    <recommendedName>
        <fullName evidence="4">Integral membrane protein</fullName>
    </recommendedName>
</protein>
<reference evidence="3" key="1">
    <citation type="journal article" date="2020" name="Syst. Appl. Microbiol.">
        <title>Streptomyces alkaliterrae sp. nov., isolated from an alkaline soil, and emended descriptions of Streptomyces alkaliphilus, Streptomyces calidiresistens and Streptomyces durbertensis.</title>
        <authorList>
            <person name="Swiecimska M."/>
            <person name="Golinska P."/>
            <person name="Nouioui I."/>
            <person name="Wypij M."/>
            <person name="Rai M."/>
            <person name="Sangal V."/>
            <person name="Goodfellow M."/>
        </authorList>
    </citation>
    <scope>NUCLEOTIDE SEQUENCE [LARGE SCALE GENOMIC DNA]</scope>
    <source>
        <strain evidence="3">DSM 104538</strain>
    </source>
</reference>
<dbReference type="RefSeq" id="WP_182856006.1">
    <property type="nucleotide sequence ID" value="NZ_WMLF01000180.1"/>
</dbReference>
<evidence type="ECO:0000313" key="3">
    <source>
        <dbReference type="Proteomes" id="UP000766698"/>
    </source>
</evidence>
<comment type="caution">
    <text evidence="2">The sequence shown here is derived from an EMBL/GenBank/DDBJ whole genome shotgun (WGS) entry which is preliminary data.</text>
</comment>
<evidence type="ECO:0008006" key="4">
    <source>
        <dbReference type="Google" id="ProtNLM"/>
    </source>
</evidence>
<proteinExistence type="predicted"/>
<evidence type="ECO:0000313" key="2">
    <source>
        <dbReference type="EMBL" id="MBB1244655.1"/>
    </source>
</evidence>
<sequence>MSTTTRRRPGETDQTTAARIRRFVLWTPANPYVAAVVAAATVYAALVLVRAFWSSSGEPVFQAMDFVLVPAAFLLALLTQLRRAKRERAR</sequence>
<keyword evidence="3" id="KW-1185">Reference proteome</keyword>
<keyword evidence="1" id="KW-1133">Transmembrane helix</keyword>
<organism evidence="2 3">
    <name type="scientific">Streptomyces durbertensis</name>
    <dbReference type="NCBI Taxonomy" id="2448886"/>
    <lineage>
        <taxon>Bacteria</taxon>
        <taxon>Bacillati</taxon>
        <taxon>Actinomycetota</taxon>
        <taxon>Actinomycetes</taxon>
        <taxon>Kitasatosporales</taxon>
        <taxon>Streptomycetaceae</taxon>
        <taxon>Streptomyces</taxon>
    </lineage>
</organism>
<dbReference type="EMBL" id="WMLF01000180">
    <property type="protein sequence ID" value="MBB1244655.1"/>
    <property type="molecule type" value="Genomic_DNA"/>
</dbReference>